<accession>A0A6G1KP03</accession>
<dbReference type="Proteomes" id="UP000799428">
    <property type="component" value="Unassembled WGS sequence"/>
</dbReference>
<organism evidence="1 2">
    <name type="scientific">Pleomassaria siparia CBS 279.74</name>
    <dbReference type="NCBI Taxonomy" id="1314801"/>
    <lineage>
        <taxon>Eukaryota</taxon>
        <taxon>Fungi</taxon>
        <taxon>Dikarya</taxon>
        <taxon>Ascomycota</taxon>
        <taxon>Pezizomycotina</taxon>
        <taxon>Dothideomycetes</taxon>
        <taxon>Pleosporomycetidae</taxon>
        <taxon>Pleosporales</taxon>
        <taxon>Pleomassariaceae</taxon>
        <taxon>Pleomassaria</taxon>
    </lineage>
</organism>
<gene>
    <name evidence="1" type="ORF">K504DRAFT_7062</name>
</gene>
<dbReference type="AlphaFoldDB" id="A0A6G1KP03"/>
<sequence>MSSSVTVAMGVSSCTTLVASLPAGPVDVTLKEKSVYEIKRGKSTCLYSVCTRKGAAASQTVVRGMIGYHGVRLLGDCKMWWMRFCLLVRRMGKTTHRNMAKLVFG</sequence>
<protein>
    <submittedName>
        <fullName evidence="1">Uncharacterized protein</fullName>
    </submittedName>
</protein>
<reference evidence="1" key="1">
    <citation type="journal article" date="2020" name="Stud. Mycol.">
        <title>101 Dothideomycetes genomes: a test case for predicting lifestyles and emergence of pathogens.</title>
        <authorList>
            <person name="Haridas S."/>
            <person name="Albert R."/>
            <person name="Binder M."/>
            <person name="Bloem J."/>
            <person name="Labutti K."/>
            <person name="Salamov A."/>
            <person name="Andreopoulos B."/>
            <person name="Baker S."/>
            <person name="Barry K."/>
            <person name="Bills G."/>
            <person name="Bluhm B."/>
            <person name="Cannon C."/>
            <person name="Castanera R."/>
            <person name="Culley D."/>
            <person name="Daum C."/>
            <person name="Ezra D."/>
            <person name="Gonzalez J."/>
            <person name="Henrissat B."/>
            <person name="Kuo A."/>
            <person name="Liang C."/>
            <person name="Lipzen A."/>
            <person name="Lutzoni F."/>
            <person name="Magnuson J."/>
            <person name="Mondo S."/>
            <person name="Nolan M."/>
            <person name="Ohm R."/>
            <person name="Pangilinan J."/>
            <person name="Park H.-J."/>
            <person name="Ramirez L."/>
            <person name="Alfaro M."/>
            <person name="Sun H."/>
            <person name="Tritt A."/>
            <person name="Yoshinaga Y."/>
            <person name="Zwiers L.-H."/>
            <person name="Turgeon B."/>
            <person name="Goodwin S."/>
            <person name="Spatafora J."/>
            <person name="Crous P."/>
            <person name="Grigoriev I."/>
        </authorList>
    </citation>
    <scope>NUCLEOTIDE SEQUENCE</scope>
    <source>
        <strain evidence="1">CBS 279.74</strain>
    </source>
</reference>
<evidence type="ECO:0000313" key="2">
    <source>
        <dbReference type="Proteomes" id="UP000799428"/>
    </source>
</evidence>
<proteinExistence type="predicted"/>
<evidence type="ECO:0000313" key="1">
    <source>
        <dbReference type="EMBL" id="KAF2714626.1"/>
    </source>
</evidence>
<name>A0A6G1KP03_9PLEO</name>
<keyword evidence="2" id="KW-1185">Reference proteome</keyword>
<dbReference type="EMBL" id="MU005764">
    <property type="protein sequence ID" value="KAF2714626.1"/>
    <property type="molecule type" value="Genomic_DNA"/>
</dbReference>